<accession>A0A8H7H6H5</accession>
<dbReference type="EMBL" id="JACYCC010000040">
    <property type="protein sequence ID" value="KAF8677447.1"/>
    <property type="molecule type" value="Genomic_DNA"/>
</dbReference>
<reference evidence="1" key="1">
    <citation type="submission" date="2020-09" db="EMBL/GenBank/DDBJ databases">
        <title>Comparative genome analyses of four rice-infecting Rhizoctonia solani isolates reveal extensive enrichment of homogalacturonan modification genes.</title>
        <authorList>
            <person name="Lee D.-Y."/>
            <person name="Jeon J."/>
            <person name="Kim K.-T."/>
            <person name="Cheong K."/>
            <person name="Song H."/>
            <person name="Choi G."/>
            <person name="Ko J."/>
            <person name="Opiyo S.O."/>
            <person name="Zuo S."/>
            <person name="Madhav S."/>
            <person name="Lee Y.-H."/>
            <person name="Wang G.-L."/>
        </authorList>
    </citation>
    <scope>NUCLEOTIDE SEQUENCE</scope>
    <source>
        <strain evidence="1">AG1-IA YN-7</strain>
    </source>
</reference>
<dbReference type="Proteomes" id="UP000650582">
    <property type="component" value="Unassembled WGS sequence"/>
</dbReference>
<sequence length="137" mass="16033">MKAFLGYPITKTELKARVDLLDPAEFRYVGAPDAETRYIWDIYDRFSFIGPFRLIKATVNDEAGYVCAVGWNDCRLERIPPLLLEWAERVFGGKPRTFTIDKRTRTFKSRRADGEDEDVVRDNMLLMYEISYFGFIN</sequence>
<dbReference type="AlphaFoldDB" id="A0A8H7H6H5"/>
<organism evidence="1 2">
    <name type="scientific">Rhizoctonia solani</name>
    <dbReference type="NCBI Taxonomy" id="456999"/>
    <lineage>
        <taxon>Eukaryota</taxon>
        <taxon>Fungi</taxon>
        <taxon>Dikarya</taxon>
        <taxon>Basidiomycota</taxon>
        <taxon>Agaricomycotina</taxon>
        <taxon>Agaricomycetes</taxon>
        <taxon>Cantharellales</taxon>
        <taxon>Ceratobasidiaceae</taxon>
        <taxon>Rhizoctonia</taxon>
    </lineage>
</organism>
<name>A0A8H7H6H5_9AGAM</name>
<evidence type="ECO:0000313" key="2">
    <source>
        <dbReference type="Proteomes" id="UP000650582"/>
    </source>
</evidence>
<evidence type="ECO:0000313" key="1">
    <source>
        <dbReference type="EMBL" id="KAF8677447.1"/>
    </source>
</evidence>
<gene>
    <name evidence="1" type="ORF">RHS04_06162</name>
</gene>
<protein>
    <submittedName>
        <fullName evidence="1">Uncharacterized protein</fullName>
    </submittedName>
</protein>
<proteinExistence type="predicted"/>
<comment type="caution">
    <text evidence="1">The sequence shown here is derived from an EMBL/GenBank/DDBJ whole genome shotgun (WGS) entry which is preliminary data.</text>
</comment>